<dbReference type="PANTHER" id="PTHR38701">
    <property type="entry name" value="CHROMOSOME 8, WHOLE GENOME SHOTGUN SEQUENCE"/>
    <property type="match status" value="1"/>
</dbReference>
<sequence>MEGPLKRKVTSKLSHQPSTSRPSSPVKTLSHSPSISTLRPKAKVNTSATPRAAPKPKSVISVRSSPAPSVSSSIPRPASPSKFQRPTPSPQPGQPRIRAARSNLSPKISHSVPTTPIVSSPLDPSPNRPRYGSIIGSPQMSDREGPFSSELSSNESSLLNDNQPDPPPPPIMRIKSKVSTVAKAGLTESLSPPLGPSFPSSKPGTPRVRAPSITSSLSLGSHNSTKPHNAVPPSPPKSDINFYPITTASPAANPHRFATTRASPPPPSHHHYQPFSSPSARDDSHVTYTNNVGRVKHRPSISSKVDPAFVPLPPHSPPNSAVSFSSRSSVSAGRSSVSADTKGSILSHNTQHGSKDFTSTLDALVQINGFEETANGNALGITHHDEHESEEKKERNEAKSNRKIEDLEITNRSLLAINSMLESTRNRQAKEIRELRRKLRESRLILPPRTYRMVASEDKDEVEADDETDEDEENEIEQLDKSDDHAFMRVRMLIDGLVESGKQALASKPEDFMTVGKGGAKVLTEDEVKSWRDSSGGDGPDRRQPSPSRIAIPDDDDDDMDSEDEVSAIILPHSNSNSPSPPPILVTRPA</sequence>
<feature type="compositionally biased region" description="Polar residues" evidence="1">
    <location>
        <begin position="11"/>
        <end position="37"/>
    </location>
</feature>
<feature type="compositionally biased region" description="Acidic residues" evidence="1">
    <location>
        <begin position="458"/>
        <end position="477"/>
    </location>
</feature>
<feature type="compositionally biased region" description="Low complexity" evidence="1">
    <location>
        <begin position="189"/>
        <end position="204"/>
    </location>
</feature>
<evidence type="ECO:0000313" key="3">
    <source>
        <dbReference type="Proteomes" id="UP001465976"/>
    </source>
</evidence>
<feature type="region of interest" description="Disordered" evidence="1">
    <location>
        <begin position="1"/>
        <end position="286"/>
    </location>
</feature>
<feature type="compositionally biased region" description="Basic residues" evidence="1">
    <location>
        <begin position="1"/>
        <end position="10"/>
    </location>
</feature>
<proteinExistence type="predicted"/>
<dbReference type="EMBL" id="JBAHYK010000017">
    <property type="protein sequence ID" value="KAL0581065.1"/>
    <property type="molecule type" value="Genomic_DNA"/>
</dbReference>
<protein>
    <submittedName>
        <fullName evidence="2">Uncharacterized protein</fullName>
    </submittedName>
</protein>
<feature type="region of interest" description="Disordered" evidence="1">
    <location>
        <begin position="306"/>
        <end position="355"/>
    </location>
</feature>
<keyword evidence="3" id="KW-1185">Reference proteome</keyword>
<evidence type="ECO:0000313" key="2">
    <source>
        <dbReference type="EMBL" id="KAL0581065.1"/>
    </source>
</evidence>
<feature type="compositionally biased region" description="Basic and acidic residues" evidence="1">
    <location>
        <begin position="382"/>
        <end position="404"/>
    </location>
</feature>
<feature type="compositionally biased region" description="Basic and acidic residues" evidence="1">
    <location>
        <begin position="523"/>
        <end position="532"/>
    </location>
</feature>
<feature type="compositionally biased region" description="Polar residues" evidence="1">
    <location>
        <begin position="102"/>
        <end position="118"/>
    </location>
</feature>
<feature type="compositionally biased region" description="Low complexity" evidence="1">
    <location>
        <begin position="58"/>
        <end position="81"/>
    </location>
</feature>
<feature type="region of interest" description="Disordered" evidence="1">
    <location>
        <begin position="515"/>
        <end position="590"/>
    </location>
</feature>
<evidence type="ECO:0000256" key="1">
    <source>
        <dbReference type="SAM" id="MobiDB-lite"/>
    </source>
</evidence>
<gene>
    <name evidence="2" type="ORF">V5O48_000958</name>
</gene>
<feature type="region of interest" description="Disordered" evidence="1">
    <location>
        <begin position="375"/>
        <end position="404"/>
    </location>
</feature>
<feature type="compositionally biased region" description="Polar residues" evidence="1">
    <location>
        <begin position="344"/>
        <end position="355"/>
    </location>
</feature>
<organism evidence="2 3">
    <name type="scientific">Marasmius crinis-equi</name>
    <dbReference type="NCBI Taxonomy" id="585013"/>
    <lineage>
        <taxon>Eukaryota</taxon>
        <taxon>Fungi</taxon>
        <taxon>Dikarya</taxon>
        <taxon>Basidiomycota</taxon>
        <taxon>Agaricomycotina</taxon>
        <taxon>Agaricomycetes</taxon>
        <taxon>Agaricomycetidae</taxon>
        <taxon>Agaricales</taxon>
        <taxon>Marasmiineae</taxon>
        <taxon>Marasmiaceae</taxon>
        <taxon>Marasmius</taxon>
    </lineage>
</organism>
<feature type="region of interest" description="Disordered" evidence="1">
    <location>
        <begin position="451"/>
        <end position="485"/>
    </location>
</feature>
<feature type="compositionally biased region" description="Polar residues" evidence="1">
    <location>
        <begin position="212"/>
        <end position="227"/>
    </location>
</feature>
<dbReference type="PANTHER" id="PTHR38701:SF1">
    <property type="entry name" value="UP-REGULATED DURING SEPTATION PROTEIN 1 DOMAIN-CONTAINING PROTEIN"/>
    <property type="match status" value="1"/>
</dbReference>
<accession>A0ABR3FZR5</accession>
<feature type="compositionally biased region" description="Low complexity" evidence="1">
    <location>
        <begin position="148"/>
        <end position="160"/>
    </location>
</feature>
<reference evidence="2 3" key="1">
    <citation type="submission" date="2024-02" db="EMBL/GenBank/DDBJ databases">
        <title>A draft genome for the cacao thread blight pathogen Marasmius crinis-equi.</title>
        <authorList>
            <person name="Cohen S.P."/>
            <person name="Baruah I.K."/>
            <person name="Amoako-Attah I."/>
            <person name="Bukari Y."/>
            <person name="Meinhardt L.W."/>
            <person name="Bailey B.A."/>
        </authorList>
    </citation>
    <scope>NUCLEOTIDE SEQUENCE [LARGE SCALE GENOMIC DNA]</scope>
    <source>
        <strain evidence="2 3">GH-76</strain>
    </source>
</reference>
<feature type="compositionally biased region" description="Acidic residues" evidence="1">
    <location>
        <begin position="553"/>
        <end position="566"/>
    </location>
</feature>
<dbReference type="Proteomes" id="UP001465976">
    <property type="component" value="Unassembled WGS sequence"/>
</dbReference>
<name>A0ABR3FZR5_9AGAR</name>
<comment type="caution">
    <text evidence="2">The sequence shown here is derived from an EMBL/GenBank/DDBJ whole genome shotgun (WGS) entry which is preliminary data.</text>
</comment>
<feature type="compositionally biased region" description="Low complexity" evidence="1">
    <location>
        <begin position="320"/>
        <end position="339"/>
    </location>
</feature>